<name>A0A1Q2YKH7_9ASCO</name>
<evidence type="ECO:0000313" key="3">
    <source>
        <dbReference type="Proteomes" id="UP000186136"/>
    </source>
</evidence>
<reference evidence="2 3" key="1">
    <citation type="submission" date="2016-08" db="EMBL/GenBank/DDBJ databases">
        <title>Whole genome shotgun sequence of Pichia membranifaciens KS47-1.</title>
        <authorList>
            <person name="Konishi M."/>
            <person name="Ishida M."/>
            <person name="Arakawa T."/>
            <person name="Kato Y."/>
            <person name="Horiuchi J."/>
        </authorList>
    </citation>
    <scope>NUCLEOTIDE SEQUENCE [LARGE SCALE GENOMIC DNA]</scope>
    <source>
        <strain evidence="2 3">KS47-1</strain>
    </source>
</reference>
<protein>
    <submittedName>
        <fullName evidence="2">Uncharacterized protein</fullName>
    </submittedName>
</protein>
<gene>
    <name evidence="2" type="ORF">PMKS-003562</name>
</gene>
<accession>A0A1Q2YKH7</accession>
<feature type="compositionally biased region" description="Low complexity" evidence="1">
    <location>
        <begin position="70"/>
        <end position="90"/>
    </location>
</feature>
<proteinExistence type="predicted"/>
<dbReference type="EMBL" id="BDGI01000157">
    <property type="protein sequence ID" value="GAV30056.1"/>
    <property type="molecule type" value="Genomic_DNA"/>
</dbReference>
<keyword evidence="3" id="KW-1185">Reference proteome</keyword>
<dbReference type="AlphaFoldDB" id="A0A1Q2YKH7"/>
<evidence type="ECO:0000256" key="1">
    <source>
        <dbReference type="SAM" id="MobiDB-lite"/>
    </source>
</evidence>
<evidence type="ECO:0000313" key="2">
    <source>
        <dbReference type="EMBL" id="GAV30056.1"/>
    </source>
</evidence>
<organism evidence="2 3">
    <name type="scientific">Pichia membranifaciens</name>
    <dbReference type="NCBI Taxonomy" id="4926"/>
    <lineage>
        <taxon>Eukaryota</taxon>
        <taxon>Fungi</taxon>
        <taxon>Dikarya</taxon>
        <taxon>Ascomycota</taxon>
        <taxon>Saccharomycotina</taxon>
        <taxon>Pichiomycetes</taxon>
        <taxon>Pichiales</taxon>
        <taxon>Pichiaceae</taxon>
        <taxon>Pichia</taxon>
    </lineage>
</organism>
<sequence>MSVKASRRQCVQGWASPRPETSEEGGPVQLQAGQQPPRGGRDPALPAHEPGRLPFVQQDRRQTEAGGEEAGTARAGRPVPDQARAAAARQALRDGAPSYDEQDQRHREQALCEQPLSSACRCDDGEVPHGAERC</sequence>
<dbReference type="Proteomes" id="UP000186136">
    <property type="component" value="Unassembled WGS sequence"/>
</dbReference>
<feature type="region of interest" description="Disordered" evidence="1">
    <location>
        <begin position="1"/>
        <end position="111"/>
    </location>
</feature>
<comment type="caution">
    <text evidence="2">The sequence shown here is derived from an EMBL/GenBank/DDBJ whole genome shotgun (WGS) entry which is preliminary data.</text>
</comment>